<dbReference type="Proteomes" id="UP000054350">
    <property type="component" value="Unassembled WGS sequence"/>
</dbReference>
<protein>
    <recommendedName>
        <fullName evidence="6">TFIIS central domain-containing protein</fullName>
    </recommendedName>
</protein>
<dbReference type="InterPro" id="IPR003618">
    <property type="entry name" value="TFIIS_cen_dom"/>
</dbReference>
<dbReference type="GO" id="GO:0031564">
    <property type="term" value="P:transcription antitermination"/>
    <property type="evidence" value="ECO:0007669"/>
    <property type="project" value="TreeGrafter"/>
</dbReference>
<dbReference type="PANTHER" id="PTHR11477">
    <property type="entry name" value="TRANSCRIPTION FACTOR S-II ZINC FINGER DOMAIN-CONTAINING PROTEIN"/>
    <property type="match status" value="1"/>
</dbReference>
<keyword evidence="2" id="KW-0863">Zinc-finger</keyword>
<dbReference type="VEuPathDB" id="FungiDB:AMAG_03153"/>
<feature type="compositionally biased region" description="Low complexity" evidence="5">
    <location>
        <begin position="58"/>
        <end position="71"/>
    </location>
</feature>
<dbReference type="GO" id="GO:0008270">
    <property type="term" value="F:zinc ion binding"/>
    <property type="evidence" value="ECO:0007669"/>
    <property type="project" value="UniProtKB-KW"/>
</dbReference>
<feature type="compositionally biased region" description="Polar residues" evidence="5">
    <location>
        <begin position="365"/>
        <end position="377"/>
    </location>
</feature>
<dbReference type="CDD" id="cd21538">
    <property type="entry name" value="SPOC_TFIIS"/>
    <property type="match status" value="1"/>
</dbReference>
<organism evidence="7 8">
    <name type="scientific">Allomyces macrogynus (strain ATCC 38327)</name>
    <name type="common">Allomyces javanicus var. macrogynus</name>
    <dbReference type="NCBI Taxonomy" id="578462"/>
    <lineage>
        <taxon>Eukaryota</taxon>
        <taxon>Fungi</taxon>
        <taxon>Fungi incertae sedis</taxon>
        <taxon>Blastocladiomycota</taxon>
        <taxon>Blastocladiomycetes</taxon>
        <taxon>Blastocladiales</taxon>
        <taxon>Blastocladiaceae</taxon>
        <taxon>Allomyces</taxon>
    </lineage>
</organism>
<evidence type="ECO:0000313" key="7">
    <source>
        <dbReference type="EMBL" id="KNE57440.1"/>
    </source>
</evidence>
<dbReference type="EMBL" id="GG745331">
    <property type="protein sequence ID" value="KNE57440.1"/>
    <property type="molecule type" value="Genomic_DNA"/>
</dbReference>
<feature type="compositionally biased region" description="Low complexity" evidence="5">
    <location>
        <begin position="32"/>
        <end position="41"/>
    </location>
</feature>
<evidence type="ECO:0000256" key="4">
    <source>
        <dbReference type="ARBA" id="ARBA00023242"/>
    </source>
</evidence>
<name>A0A0L0S4Q3_ALLM3</name>
<dbReference type="GO" id="GO:0006362">
    <property type="term" value="P:transcription elongation by RNA polymerase I"/>
    <property type="evidence" value="ECO:0007669"/>
    <property type="project" value="TreeGrafter"/>
</dbReference>
<accession>A0A0L0S4Q3</accession>
<evidence type="ECO:0000256" key="1">
    <source>
        <dbReference type="ARBA" id="ARBA00022723"/>
    </source>
</evidence>
<dbReference type="InterPro" id="IPR036575">
    <property type="entry name" value="TFIIS_cen_dom_sf"/>
</dbReference>
<dbReference type="GO" id="GO:0005634">
    <property type="term" value="C:nucleus"/>
    <property type="evidence" value="ECO:0007669"/>
    <property type="project" value="TreeGrafter"/>
</dbReference>
<evidence type="ECO:0000259" key="6">
    <source>
        <dbReference type="PROSITE" id="PS51321"/>
    </source>
</evidence>
<dbReference type="PANTHER" id="PTHR11477:SF0">
    <property type="entry name" value="IP08861P-RELATED"/>
    <property type="match status" value="1"/>
</dbReference>
<feature type="compositionally biased region" description="Basic and acidic residues" evidence="5">
    <location>
        <begin position="330"/>
        <end position="342"/>
    </location>
</feature>
<feature type="region of interest" description="Disordered" evidence="5">
    <location>
        <begin position="441"/>
        <end position="498"/>
    </location>
</feature>
<feature type="domain" description="TFIIS central" evidence="6">
    <location>
        <begin position="153"/>
        <end position="299"/>
    </location>
</feature>
<keyword evidence="1" id="KW-0479">Metal-binding</keyword>
<dbReference type="Pfam" id="PF07744">
    <property type="entry name" value="SPOC"/>
    <property type="match status" value="1"/>
</dbReference>
<gene>
    <name evidence="7" type="ORF">AMAG_03153</name>
</gene>
<evidence type="ECO:0000256" key="2">
    <source>
        <dbReference type="ARBA" id="ARBA00022771"/>
    </source>
</evidence>
<keyword evidence="8" id="KW-1185">Reference proteome</keyword>
<dbReference type="GO" id="GO:0000977">
    <property type="term" value="F:RNA polymerase II transcription regulatory region sequence-specific DNA binding"/>
    <property type="evidence" value="ECO:0007669"/>
    <property type="project" value="TreeGrafter"/>
</dbReference>
<feature type="region of interest" description="Disordered" evidence="5">
    <location>
        <begin position="1"/>
        <end position="87"/>
    </location>
</feature>
<feature type="compositionally biased region" description="Low complexity" evidence="5">
    <location>
        <begin position="447"/>
        <end position="493"/>
    </location>
</feature>
<dbReference type="STRING" id="578462.A0A0L0S4Q3"/>
<dbReference type="AlphaFoldDB" id="A0A0L0S4Q3"/>
<feature type="compositionally biased region" description="Polar residues" evidence="5">
    <location>
        <begin position="387"/>
        <end position="397"/>
    </location>
</feature>
<dbReference type="OrthoDB" id="5581582at2759"/>
<keyword evidence="4" id="KW-0539">Nucleus</keyword>
<dbReference type="Pfam" id="PF07500">
    <property type="entry name" value="TFIIS_M"/>
    <property type="match status" value="1"/>
</dbReference>
<feature type="compositionally biased region" description="Pro residues" evidence="5">
    <location>
        <begin position="8"/>
        <end position="31"/>
    </location>
</feature>
<dbReference type="GO" id="GO:0006368">
    <property type="term" value="P:transcription elongation by RNA polymerase II"/>
    <property type="evidence" value="ECO:0007669"/>
    <property type="project" value="TreeGrafter"/>
</dbReference>
<reference evidence="7 8" key="1">
    <citation type="submission" date="2009-11" db="EMBL/GenBank/DDBJ databases">
        <title>Annotation of Allomyces macrogynus ATCC 38327.</title>
        <authorList>
            <consortium name="The Broad Institute Genome Sequencing Platform"/>
            <person name="Russ C."/>
            <person name="Cuomo C."/>
            <person name="Burger G."/>
            <person name="Gray M.W."/>
            <person name="Holland P.W.H."/>
            <person name="King N."/>
            <person name="Lang F.B.F."/>
            <person name="Roger A.J."/>
            <person name="Ruiz-Trillo I."/>
            <person name="Young S.K."/>
            <person name="Zeng Q."/>
            <person name="Gargeya S."/>
            <person name="Fitzgerald M."/>
            <person name="Haas B."/>
            <person name="Abouelleil A."/>
            <person name="Alvarado L."/>
            <person name="Arachchi H.M."/>
            <person name="Berlin A."/>
            <person name="Chapman S.B."/>
            <person name="Gearin G."/>
            <person name="Goldberg J."/>
            <person name="Griggs A."/>
            <person name="Gujja S."/>
            <person name="Hansen M."/>
            <person name="Heiman D."/>
            <person name="Howarth C."/>
            <person name="Larimer J."/>
            <person name="Lui A."/>
            <person name="MacDonald P.J.P."/>
            <person name="McCowen C."/>
            <person name="Montmayeur A."/>
            <person name="Murphy C."/>
            <person name="Neiman D."/>
            <person name="Pearson M."/>
            <person name="Priest M."/>
            <person name="Roberts A."/>
            <person name="Saif S."/>
            <person name="Shea T."/>
            <person name="Sisk P."/>
            <person name="Stolte C."/>
            <person name="Sykes S."/>
            <person name="Wortman J."/>
            <person name="Nusbaum C."/>
            <person name="Birren B."/>
        </authorList>
    </citation>
    <scope>NUCLEOTIDE SEQUENCE [LARGE SCALE GENOMIC DNA]</scope>
    <source>
        <strain evidence="7 8">ATCC 38327</strain>
    </source>
</reference>
<keyword evidence="3" id="KW-0862">Zinc</keyword>
<evidence type="ECO:0000313" key="8">
    <source>
        <dbReference type="Proteomes" id="UP000054350"/>
    </source>
</evidence>
<proteinExistence type="predicted"/>
<evidence type="ECO:0000256" key="5">
    <source>
        <dbReference type="SAM" id="MobiDB-lite"/>
    </source>
</evidence>
<evidence type="ECO:0000256" key="3">
    <source>
        <dbReference type="ARBA" id="ARBA00022833"/>
    </source>
</evidence>
<dbReference type="GO" id="GO:0031440">
    <property type="term" value="P:regulation of mRNA 3'-end processing"/>
    <property type="evidence" value="ECO:0007669"/>
    <property type="project" value="TreeGrafter"/>
</dbReference>
<sequence length="876" mass="92621">MPASIVPQPAPQPEPPFTTPAAPAAPAPAAPPSTAGPAAGTRRQSQKRAHTDAHTVTSPARSAPAHPSHASFATMPPRTSAAGVPYPSIPAPAPKKLAVVPCQADGCDRAAIPGNAFCTDACYQQTATRQRAERMWHDAQTRALAVDQVERGHRDKTRSLLRSAFVQFIQPADRAAAMAAELEATLYAKFAPPPNVVDPVQSASAAKDQDPPLPQLFQTKPLFGTPAEATYKREIRNLYVLLKNAKLSRLRANLQAGEWTPAQIVDMDPAEFSAEALEQREKLKAESIQSVIRQSRDQDKLVKKTHKGDVEVHYALADVNPDLTSAISSRVRESPEPEDRVAEPQPGMPHDSMGPTAPVVPEAGGNTSEPGSATVSRVPSVHALPENVNTAPGSPQAESGVPAPLPTLENDLVEMIKSNEERTRLLKIDSLSAMLEDDDGEVASPEGLATTGGAAASNASNTSLPSAAEVSSGEAAKSAAGADEAAAGSPAEETGSAMANADAAKDLDKGPGVVWQGMFSQTGVPDLAATPLPIQLVHIGGRSLENQEEEVKQYFTPSLQISGRIQPTHADRYVSGLKQSSSREVLIFEAKVPPSALASDASLAKAFDTVFKFYRDANRYAVVKTDEVAPPAASEPKLGTRFKDMYLLPIQPRDEVPEFFDFFTHTFPAIRSAPVLLAVLVAHRPIDPNRRPPPPQPSVPHSRHATRTVSWDNDDWGEKRPRSASIEVVSTPQMSHPPTPAHQAPHHAPPAQTASFGFPGMAQPGPSFAYGPSTPPGHAPPGPPAFPAMPAFQFPQPPGMPAFGMPAPPLVPPAPPAFGGAPHAPFMPQGPQPQGGMPLPPAGLPPLSPEQLNLLFRTPQDQWAGVLATILSRGGM</sequence>
<feature type="region of interest" description="Disordered" evidence="5">
    <location>
        <begin position="687"/>
        <end position="785"/>
    </location>
</feature>
<reference evidence="8" key="2">
    <citation type="submission" date="2009-11" db="EMBL/GenBank/DDBJ databases">
        <title>The Genome Sequence of Allomyces macrogynus strain ATCC 38327.</title>
        <authorList>
            <consortium name="The Broad Institute Genome Sequencing Platform"/>
            <person name="Russ C."/>
            <person name="Cuomo C."/>
            <person name="Shea T."/>
            <person name="Young S.K."/>
            <person name="Zeng Q."/>
            <person name="Koehrsen M."/>
            <person name="Haas B."/>
            <person name="Borodovsky M."/>
            <person name="Guigo R."/>
            <person name="Alvarado L."/>
            <person name="Berlin A."/>
            <person name="Borenstein D."/>
            <person name="Chen Z."/>
            <person name="Engels R."/>
            <person name="Freedman E."/>
            <person name="Gellesch M."/>
            <person name="Goldberg J."/>
            <person name="Griggs A."/>
            <person name="Gujja S."/>
            <person name="Heiman D."/>
            <person name="Hepburn T."/>
            <person name="Howarth C."/>
            <person name="Jen D."/>
            <person name="Larson L."/>
            <person name="Lewis B."/>
            <person name="Mehta T."/>
            <person name="Park D."/>
            <person name="Pearson M."/>
            <person name="Roberts A."/>
            <person name="Saif S."/>
            <person name="Shenoy N."/>
            <person name="Sisk P."/>
            <person name="Stolte C."/>
            <person name="Sykes S."/>
            <person name="Walk T."/>
            <person name="White J."/>
            <person name="Yandava C."/>
            <person name="Burger G."/>
            <person name="Gray M.W."/>
            <person name="Holland P.W.H."/>
            <person name="King N."/>
            <person name="Lang F.B.F."/>
            <person name="Roger A.J."/>
            <person name="Ruiz-Trillo I."/>
            <person name="Lander E."/>
            <person name="Nusbaum C."/>
        </authorList>
    </citation>
    <scope>NUCLEOTIDE SEQUENCE [LARGE SCALE GENOMIC DNA]</scope>
    <source>
        <strain evidence="8">ATCC 38327</strain>
    </source>
</reference>
<dbReference type="OMA" id="CFHAART"/>
<feature type="compositionally biased region" description="Pro residues" evidence="5">
    <location>
        <begin position="773"/>
        <end position="785"/>
    </location>
</feature>
<dbReference type="PROSITE" id="PS51321">
    <property type="entry name" value="TFIIS_CENTRAL"/>
    <property type="match status" value="1"/>
</dbReference>
<feature type="region of interest" description="Disordered" evidence="5">
    <location>
        <begin position="328"/>
        <end position="403"/>
    </location>
</feature>
<dbReference type="GO" id="GO:0001139">
    <property type="term" value="F:RNA polymerase II complex recruiting activity"/>
    <property type="evidence" value="ECO:0007669"/>
    <property type="project" value="TreeGrafter"/>
</dbReference>
<dbReference type="InterPro" id="IPR012921">
    <property type="entry name" value="SPOC_C"/>
</dbReference>
<dbReference type="Gene3D" id="1.10.472.30">
    <property type="entry name" value="Transcription elongation factor S-II, central domain"/>
    <property type="match status" value="1"/>
</dbReference>